<feature type="domain" description="Secretion system C-terminal sorting" evidence="2">
    <location>
        <begin position="526"/>
        <end position="601"/>
    </location>
</feature>
<proteinExistence type="predicted"/>
<reference evidence="3" key="1">
    <citation type="submission" date="2019-10" db="EMBL/GenBank/DDBJ databases">
        <title>Draft genome sequence of Panacibacter sp. KCS-6.</title>
        <authorList>
            <person name="Yim K.J."/>
        </authorList>
    </citation>
    <scope>NUCLEOTIDE SEQUENCE</scope>
    <source>
        <strain evidence="3">KCS-6</strain>
    </source>
</reference>
<dbReference type="AlphaFoldDB" id="A0A8J8JQ56"/>
<feature type="signal peptide" evidence="1">
    <location>
        <begin position="1"/>
        <end position="18"/>
    </location>
</feature>
<dbReference type="NCBIfam" id="TIGR04183">
    <property type="entry name" value="Por_Secre_tail"/>
    <property type="match status" value="1"/>
</dbReference>
<protein>
    <submittedName>
        <fullName evidence="3">T9SS type A sorting domain-containing protein</fullName>
    </submittedName>
</protein>
<dbReference type="Proteomes" id="UP000598971">
    <property type="component" value="Unassembled WGS sequence"/>
</dbReference>
<feature type="chain" id="PRO_5035161417" evidence="1">
    <location>
        <begin position="19"/>
        <end position="603"/>
    </location>
</feature>
<dbReference type="EMBL" id="WHPF01000002">
    <property type="protein sequence ID" value="NNV54362.1"/>
    <property type="molecule type" value="Genomic_DNA"/>
</dbReference>
<evidence type="ECO:0000256" key="1">
    <source>
        <dbReference type="SAM" id="SignalP"/>
    </source>
</evidence>
<dbReference type="InterPro" id="IPR026444">
    <property type="entry name" value="Secre_tail"/>
</dbReference>
<evidence type="ECO:0000313" key="3">
    <source>
        <dbReference type="EMBL" id="NNV54362.1"/>
    </source>
</evidence>
<keyword evidence="1" id="KW-0732">Signal</keyword>
<gene>
    <name evidence="3" type="ORF">GD597_02745</name>
</gene>
<dbReference type="RefSeq" id="WP_171606285.1">
    <property type="nucleotide sequence ID" value="NZ_WHPF01000002.1"/>
</dbReference>
<name>A0A8J8JQ56_9BACT</name>
<accession>A0A8J8JQ56</accession>
<keyword evidence="4" id="KW-1185">Reference proteome</keyword>
<evidence type="ECO:0000313" key="4">
    <source>
        <dbReference type="Proteomes" id="UP000598971"/>
    </source>
</evidence>
<evidence type="ECO:0000259" key="2">
    <source>
        <dbReference type="Pfam" id="PF18962"/>
    </source>
</evidence>
<dbReference type="Pfam" id="PF18962">
    <property type="entry name" value="Por_Secre_tail"/>
    <property type="match status" value="1"/>
</dbReference>
<comment type="caution">
    <text evidence="3">The sequence shown here is derived from an EMBL/GenBank/DDBJ whole genome shotgun (WGS) entry which is preliminary data.</text>
</comment>
<sequence>MKKLLTICCLFFLNALQAQYFQQRYNLNYAVPKLRDERFNSGLISRVNYINFSQNFYNVGIGTSYNNPALPVPDNTCDRLRFTSIGTLGLTLFSNVAHQFASIGNRWYNASGNSIAEVDNKQGTGGYVAVGAVTNNPLTEATGIAGTSDILFTRLDDLGNVISARRIDLDQSTDIAWCIRKSVVVVNGQPTWIMCGQSQRGNAFTDCFVARVLVDGTILWARRYNFDPGGGQFNSAVCIAKQLCEGPTGLIYVVGTMQDNPVGANGIDGLAFALTQNGGVIWSSTYNAFTDDEFQAVRFSATGTLAIGGFTNFAAVAPVTSHMLFAQLNIANGAVISQNILRAVNGANIYSSRCYDLVQVPGNQYYLAGPVVINNGIYEMMYRTTQAGLGLNWYRYNRMNYNVGFGIDNQDLIPGDGLAYFSSERDSLNPTFSDSHMMRTDYNGRTCNICPGILPSNTPIFLSQAIRNNRNNPTGTALPLVWASFNYSNSNTCNDAAIICNGIVAAAPNSENISSKVLNNNRDIKLYPNPARSIVTLEFNNQLAGEYNFTLVNTEGKIVLQKNKVYNNGFSISTIDVATLPTGIYLLQIKNGENIITKKVVKQ</sequence>
<organism evidence="3 4">
    <name type="scientific">Limnovirga soli</name>
    <dbReference type="NCBI Taxonomy" id="2656915"/>
    <lineage>
        <taxon>Bacteria</taxon>
        <taxon>Pseudomonadati</taxon>
        <taxon>Bacteroidota</taxon>
        <taxon>Chitinophagia</taxon>
        <taxon>Chitinophagales</taxon>
        <taxon>Chitinophagaceae</taxon>
        <taxon>Limnovirga</taxon>
    </lineage>
</organism>